<sequence>MVTKRMVINLKTILKAKLYFFLRRSIWRYMLGAFIFAYVSPIESLGIARSFALYFFGLIAFVLLLLLISAKIQAKKIRYDADVIFYEDHITITHRNKDLVETKDWSWIKKIDDQKDALHLIVNKRTR</sequence>
<evidence type="ECO:0000256" key="1">
    <source>
        <dbReference type="SAM" id="Phobius"/>
    </source>
</evidence>
<feature type="transmembrane region" description="Helical" evidence="1">
    <location>
        <begin position="21"/>
        <end position="39"/>
    </location>
</feature>
<dbReference type="AlphaFoldDB" id="A0A504IWW1"/>
<evidence type="ECO:0000313" key="2">
    <source>
        <dbReference type="EMBL" id="TPN82876.1"/>
    </source>
</evidence>
<evidence type="ECO:0000313" key="3">
    <source>
        <dbReference type="Proteomes" id="UP000315540"/>
    </source>
</evidence>
<accession>A0A504IWW1</accession>
<protein>
    <submittedName>
        <fullName evidence="2">Uncharacterized protein</fullName>
    </submittedName>
</protein>
<keyword evidence="3" id="KW-1185">Reference proteome</keyword>
<feature type="transmembrane region" description="Helical" evidence="1">
    <location>
        <begin position="51"/>
        <end position="70"/>
    </location>
</feature>
<reference evidence="2 3" key="1">
    <citation type="submission" date="2019-06" db="EMBL/GenBank/DDBJ databases">
        <authorList>
            <person name="Meng X."/>
        </authorList>
    </citation>
    <scope>NUCLEOTIDE SEQUENCE [LARGE SCALE GENOMIC DNA]</scope>
    <source>
        <strain evidence="2 3">M625</strain>
    </source>
</reference>
<organism evidence="2 3">
    <name type="scientific">Aquimarina algicola</name>
    <dbReference type="NCBI Taxonomy" id="2589995"/>
    <lineage>
        <taxon>Bacteria</taxon>
        <taxon>Pseudomonadati</taxon>
        <taxon>Bacteroidota</taxon>
        <taxon>Flavobacteriia</taxon>
        <taxon>Flavobacteriales</taxon>
        <taxon>Flavobacteriaceae</taxon>
        <taxon>Aquimarina</taxon>
    </lineage>
</organism>
<comment type="caution">
    <text evidence="2">The sequence shown here is derived from an EMBL/GenBank/DDBJ whole genome shotgun (WGS) entry which is preliminary data.</text>
</comment>
<dbReference type="Proteomes" id="UP000315540">
    <property type="component" value="Unassembled WGS sequence"/>
</dbReference>
<gene>
    <name evidence="2" type="ORF">FHK87_20840</name>
</gene>
<name>A0A504IWW1_9FLAO</name>
<keyword evidence="1" id="KW-0472">Membrane</keyword>
<dbReference type="OrthoDB" id="678027at2"/>
<dbReference type="RefSeq" id="WP_140596267.1">
    <property type="nucleotide sequence ID" value="NZ_VFWZ01000008.1"/>
</dbReference>
<proteinExistence type="predicted"/>
<keyword evidence="1" id="KW-0812">Transmembrane</keyword>
<keyword evidence="1" id="KW-1133">Transmembrane helix</keyword>
<dbReference type="EMBL" id="VFWZ01000008">
    <property type="protein sequence ID" value="TPN82876.1"/>
    <property type="molecule type" value="Genomic_DNA"/>
</dbReference>